<gene>
    <name evidence="14" type="ORF">PSTT_07203</name>
</gene>
<comment type="catalytic activity">
    <reaction evidence="1">
        <text>5-(2-hydroxyethyl)-4-methylthiazole + ATP = 4-methyl-5-(2-phosphooxyethyl)-thiazole + ADP + H(+)</text>
        <dbReference type="Rhea" id="RHEA:24212"/>
        <dbReference type="ChEBI" id="CHEBI:15378"/>
        <dbReference type="ChEBI" id="CHEBI:17957"/>
        <dbReference type="ChEBI" id="CHEBI:30616"/>
        <dbReference type="ChEBI" id="CHEBI:58296"/>
        <dbReference type="ChEBI" id="CHEBI:456216"/>
        <dbReference type="EC" id="2.7.1.50"/>
    </reaction>
</comment>
<comment type="pathway">
    <text evidence="3">Cofactor biosynthesis; thiamine diphosphate biosynthesis; 4-methyl-5-(2-phosphoethyl)-thiazole from 5-(2-hydroxyethyl)-4-methylthiazole: step 1/1.</text>
</comment>
<evidence type="ECO:0000256" key="12">
    <source>
        <dbReference type="SAM" id="MobiDB-lite"/>
    </source>
</evidence>
<dbReference type="Proteomes" id="UP000239156">
    <property type="component" value="Unassembled WGS sequence"/>
</dbReference>
<dbReference type="GO" id="GO:0004789">
    <property type="term" value="F:thiamine-phosphate diphosphorylase activity"/>
    <property type="evidence" value="ECO:0007669"/>
    <property type="project" value="TreeGrafter"/>
</dbReference>
<keyword evidence="5" id="KW-0808">Transferase</keyword>
<reference evidence="14" key="1">
    <citation type="submission" date="2017-12" db="EMBL/GenBank/DDBJ databases">
        <title>Gene loss provides genomic basis for host adaptation in cereal stripe rust fungi.</title>
        <authorList>
            <person name="Xia C."/>
        </authorList>
    </citation>
    <scope>NUCLEOTIDE SEQUENCE [LARGE SCALE GENOMIC DNA]</scope>
    <source>
        <strain evidence="14">93-210</strain>
    </source>
</reference>
<evidence type="ECO:0000256" key="7">
    <source>
        <dbReference type="ARBA" id="ARBA00022741"/>
    </source>
</evidence>
<evidence type="ECO:0000313" key="14">
    <source>
        <dbReference type="EMBL" id="POW08905.1"/>
    </source>
</evidence>
<dbReference type="InterPro" id="IPR036206">
    <property type="entry name" value="ThiamineP_synth_sf"/>
</dbReference>
<keyword evidence="15" id="KW-1185">Reference proteome</keyword>
<dbReference type="UniPathway" id="UPA00060">
    <property type="reaction ID" value="UER00139"/>
</dbReference>
<feature type="compositionally biased region" description="Polar residues" evidence="12">
    <location>
        <begin position="620"/>
        <end position="645"/>
    </location>
</feature>
<dbReference type="Gene3D" id="3.40.1190.20">
    <property type="match status" value="1"/>
</dbReference>
<dbReference type="PRINTS" id="PR01099">
    <property type="entry name" value="HYETHTZKNASE"/>
</dbReference>
<feature type="domain" description="Thiamine phosphate synthase/TenI" evidence="13">
    <location>
        <begin position="84"/>
        <end position="138"/>
    </location>
</feature>
<dbReference type="GO" id="GO:0009228">
    <property type="term" value="P:thiamine biosynthetic process"/>
    <property type="evidence" value="ECO:0007669"/>
    <property type="project" value="UniProtKB-KW"/>
</dbReference>
<proteinExistence type="predicted"/>
<dbReference type="Pfam" id="PF02581">
    <property type="entry name" value="TMP-TENI"/>
    <property type="match status" value="1"/>
</dbReference>
<dbReference type="VEuPathDB" id="FungiDB:PSTT_07203"/>
<evidence type="ECO:0000256" key="9">
    <source>
        <dbReference type="ARBA" id="ARBA00022840"/>
    </source>
</evidence>
<dbReference type="GO" id="GO:0005737">
    <property type="term" value="C:cytoplasm"/>
    <property type="evidence" value="ECO:0007669"/>
    <property type="project" value="TreeGrafter"/>
</dbReference>
<dbReference type="GO" id="GO:0005524">
    <property type="term" value="F:ATP binding"/>
    <property type="evidence" value="ECO:0007669"/>
    <property type="project" value="UniProtKB-KW"/>
</dbReference>
<dbReference type="GO" id="GO:0009229">
    <property type="term" value="P:thiamine diphosphate biosynthetic process"/>
    <property type="evidence" value="ECO:0007669"/>
    <property type="project" value="UniProtKB-UniPathway"/>
</dbReference>
<keyword evidence="8" id="KW-0418">Kinase</keyword>
<evidence type="ECO:0000256" key="3">
    <source>
        <dbReference type="ARBA" id="ARBA00004868"/>
    </source>
</evidence>
<comment type="caution">
    <text evidence="14">The sequence shown here is derived from an EMBL/GenBank/DDBJ whole genome shotgun (WGS) entry which is preliminary data.</text>
</comment>
<dbReference type="AlphaFoldDB" id="A0A2S4VHG4"/>
<dbReference type="InterPro" id="IPR013785">
    <property type="entry name" value="Aldolase_TIM"/>
</dbReference>
<dbReference type="EC" id="2.7.1.50" evidence="4"/>
<dbReference type="PANTHER" id="PTHR20857:SF23">
    <property type="entry name" value="THIAMINE BIOSYNTHETIC BIFUNCTIONAL ENZYME"/>
    <property type="match status" value="1"/>
</dbReference>
<name>A0A2S4VHG4_9BASI</name>
<dbReference type="CDD" id="cd01170">
    <property type="entry name" value="THZ_kinase"/>
    <property type="match status" value="1"/>
</dbReference>
<keyword evidence="7" id="KW-0547">Nucleotide-binding</keyword>
<dbReference type="GO" id="GO:0000287">
    <property type="term" value="F:magnesium ion binding"/>
    <property type="evidence" value="ECO:0007669"/>
    <property type="project" value="InterPro"/>
</dbReference>
<evidence type="ECO:0000256" key="1">
    <source>
        <dbReference type="ARBA" id="ARBA00001771"/>
    </source>
</evidence>
<dbReference type="EMBL" id="PKSL01000060">
    <property type="protein sequence ID" value="POW08905.1"/>
    <property type="molecule type" value="Genomic_DNA"/>
</dbReference>
<keyword evidence="9" id="KW-0067">ATP-binding</keyword>
<dbReference type="SUPFAM" id="SSF53613">
    <property type="entry name" value="Ribokinase-like"/>
    <property type="match status" value="1"/>
</dbReference>
<evidence type="ECO:0000256" key="8">
    <source>
        <dbReference type="ARBA" id="ARBA00022777"/>
    </source>
</evidence>
<dbReference type="GO" id="GO:0004417">
    <property type="term" value="F:hydroxyethylthiazole kinase activity"/>
    <property type="evidence" value="ECO:0007669"/>
    <property type="project" value="UniProtKB-EC"/>
</dbReference>
<dbReference type="InterPro" id="IPR029056">
    <property type="entry name" value="Ribokinase-like"/>
</dbReference>
<sequence>MTARIRSDRTGQVLGIPKSGRTGAVLRIFMKNEDACYQLPPKTARNLDRSDRTRQEQLVVNLQVVWRGIDRYPSRKVKMNDYSLYLVTSSDNLPPGATVESTVREAVRAGVKIVQLREKNLSTRLFLERARALREICQPPSREIIGISVNTIDEALAAVKAGADYLGVGNLLGNWNQIDPTHKLSGLEGLKQSVTNWISQMRLQKKRRQITKMGFLCKGGINSTNLIRTLYGCTSNQFYYARRAESPIGVAVVSAIMSSPDPYRATQKLQNMIQEFEAWLRTPEGPFLDPDVTLKLNLAASMIKFHEKTSTPLVHHITNTVVQNDCANLALAYGCSPIMSSNLGEMEDLIKLKAGSLVLNLGTFDDNQVQAMKLAGRHANLTGKPVIFDPVGVGASQERKNKANGTPPSVCSSHPFDWEILRHHVNWTTLKFRYYSVEILNAVQMSVIKGNQAEIASLARFNSSGTSSCGVDSNGEVEAPDVLVKNLARQELCIVVMTGKTDWISDGMHVVRLQNGVSELASITGSGCMTGTSIGCFASMIQPEVDKDTQSGLLMNLKSMHQDFGGDTLIASILGISTINVVAELIHQSENEKSDFGPNNLSCSEPAPSSIPSPHVSVPETSPTSRSATLRDTAKTKAQSPTKPLSDSPEEFHNDTRAGSLSLEQSTVALHP</sequence>
<organism evidence="14 15">
    <name type="scientific">Puccinia striiformis</name>
    <dbReference type="NCBI Taxonomy" id="27350"/>
    <lineage>
        <taxon>Eukaryota</taxon>
        <taxon>Fungi</taxon>
        <taxon>Dikarya</taxon>
        <taxon>Basidiomycota</taxon>
        <taxon>Pucciniomycotina</taxon>
        <taxon>Pucciniomycetes</taxon>
        <taxon>Pucciniales</taxon>
        <taxon>Pucciniaceae</taxon>
        <taxon>Puccinia</taxon>
    </lineage>
</organism>
<feature type="compositionally biased region" description="Polar residues" evidence="12">
    <location>
        <begin position="657"/>
        <end position="672"/>
    </location>
</feature>
<dbReference type="VEuPathDB" id="FungiDB:PSHT_05636"/>
<accession>A0A2S4VHG4</accession>
<evidence type="ECO:0000259" key="13">
    <source>
        <dbReference type="Pfam" id="PF02581"/>
    </source>
</evidence>
<evidence type="ECO:0000313" key="15">
    <source>
        <dbReference type="Proteomes" id="UP000239156"/>
    </source>
</evidence>
<dbReference type="InterPro" id="IPR022998">
    <property type="entry name" value="ThiamineP_synth_TenI"/>
</dbReference>
<dbReference type="PANTHER" id="PTHR20857">
    <property type="entry name" value="THIAMINE-PHOSPHATE PYROPHOSPHORYLASE"/>
    <property type="match status" value="1"/>
</dbReference>
<evidence type="ECO:0000256" key="11">
    <source>
        <dbReference type="ARBA" id="ARBA00022977"/>
    </source>
</evidence>
<evidence type="ECO:0000256" key="6">
    <source>
        <dbReference type="ARBA" id="ARBA00022723"/>
    </source>
</evidence>
<protein>
    <recommendedName>
        <fullName evidence="4">hydroxyethylthiazole kinase</fullName>
        <ecNumber evidence="4">2.7.1.50</ecNumber>
    </recommendedName>
</protein>
<comment type="cofactor">
    <cofactor evidence="2">
        <name>Mg(2+)</name>
        <dbReference type="ChEBI" id="CHEBI:18420"/>
    </cofactor>
</comment>
<evidence type="ECO:0000256" key="4">
    <source>
        <dbReference type="ARBA" id="ARBA00012129"/>
    </source>
</evidence>
<evidence type="ECO:0000256" key="5">
    <source>
        <dbReference type="ARBA" id="ARBA00022679"/>
    </source>
</evidence>
<dbReference type="CDD" id="cd00564">
    <property type="entry name" value="TMP_TenI"/>
    <property type="match status" value="1"/>
</dbReference>
<keyword evidence="11" id="KW-0784">Thiamine biosynthesis</keyword>
<dbReference type="SUPFAM" id="SSF51391">
    <property type="entry name" value="Thiamin phosphate synthase"/>
    <property type="match status" value="1"/>
</dbReference>
<dbReference type="Pfam" id="PF02110">
    <property type="entry name" value="HK"/>
    <property type="match status" value="2"/>
</dbReference>
<feature type="region of interest" description="Disordered" evidence="12">
    <location>
        <begin position="591"/>
        <end position="672"/>
    </location>
</feature>
<feature type="compositionally biased region" description="Low complexity" evidence="12">
    <location>
        <begin position="606"/>
        <end position="619"/>
    </location>
</feature>
<evidence type="ECO:0000256" key="10">
    <source>
        <dbReference type="ARBA" id="ARBA00022842"/>
    </source>
</evidence>
<dbReference type="Gene3D" id="3.20.20.70">
    <property type="entry name" value="Aldolase class I"/>
    <property type="match status" value="2"/>
</dbReference>
<feature type="non-terminal residue" evidence="14">
    <location>
        <position position="672"/>
    </location>
</feature>
<keyword evidence="10" id="KW-0460">Magnesium</keyword>
<keyword evidence="6" id="KW-0479">Metal-binding</keyword>
<evidence type="ECO:0000256" key="2">
    <source>
        <dbReference type="ARBA" id="ARBA00001946"/>
    </source>
</evidence>
<dbReference type="InterPro" id="IPR000417">
    <property type="entry name" value="Hyethyz_kinase"/>
</dbReference>